<feature type="region of interest" description="Disordered" evidence="1">
    <location>
        <begin position="811"/>
        <end position="834"/>
    </location>
</feature>
<organism evidence="3 4">
    <name type="scientific">Paracidovorax avenae (strain ATCC 19860 / DSM 7227 / CCUG 15838 / JCM 20985 / LMG 2117 / NCPPB 1011)</name>
    <name type="common">Acidovorax avenae</name>
    <dbReference type="NCBI Taxonomy" id="643561"/>
    <lineage>
        <taxon>Bacteria</taxon>
        <taxon>Pseudomonadati</taxon>
        <taxon>Pseudomonadota</taxon>
        <taxon>Betaproteobacteria</taxon>
        <taxon>Burkholderiales</taxon>
        <taxon>Comamonadaceae</taxon>
        <taxon>Paracidovorax</taxon>
    </lineage>
</organism>
<dbReference type="AlphaFoldDB" id="F0Q8J7"/>
<dbReference type="Pfam" id="PF10593">
    <property type="entry name" value="Z1"/>
    <property type="match status" value="1"/>
</dbReference>
<keyword evidence="3" id="KW-0378">Hydrolase</keyword>
<evidence type="ECO:0000259" key="2">
    <source>
        <dbReference type="Pfam" id="PF10593"/>
    </source>
</evidence>
<keyword evidence="3" id="KW-0540">Nuclease</keyword>
<dbReference type="OrthoDB" id="436461at2"/>
<feature type="domain" description="Putative endonuclease Z1" evidence="2">
    <location>
        <begin position="442"/>
        <end position="676"/>
    </location>
</feature>
<dbReference type="KEGG" id="aaa:Acav_4427"/>
<dbReference type="HOGENOM" id="CLU_007800_1_0_4"/>
<dbReference type="GO" id="GO:0004519">
    <property type="term" value="F:endonuclease activity"/>
    <property type="evidence" value="ECO:0007669"/>
    <property type="project" value="UniProtKB-KW"/>
</dbReference>
<gene>
    <name evidence="3" type="ordered locus">Acav_4427</name>
</gene>
<proteinExistence type="predicted"/>
<dbReference type="InterPro" id="IPR018310">
    <property type="entry name" value="Put_endonuclease_Z1-dom"/>
</dbReference>
<keyword evidence="4" id="KW-1185">Reference proteome</keyword>
<dbReference type="EMBL" id="CP002521">
    <property type="protein sequence ID" value="ADX48310.1"/>
    <property type="molecule type" value="Genomic_DNA"/>
</dbReference>
<protein>
    <submittedName>
        <fullName evidence="3">Endonuclease, Z1 domain-containing protein</fullName>
    </submittedName>
</protein>
<evidence type="ECO:0000256" key="1">
    <source>
        <dbReference type="SAM" id="MobiDB-lite"/>
    </source>
</evidence>
<reference evidence="3" key="1">
    <citation type="submission" date="2011-02" db="EMBL/GenBank/DDBJ databases">
        <title>Complete sequence of Acidovorax avenae subsp. avenae ATCC 19860.</title>
        <authorList>
            <consortium name="US DOE Joint Genome Institute"/>
            <person name="Lucas S."/>
            <person name="Copeland A."/>
            <person name="Lapidus A."/>
            <person name="Cheng J.-F."/>
            <person name="Goodwin L."/>
            <person name="Pitluck S."/>
            <person name="Chertkov O."/>
            <person name="Held B."/>
            <person name="Detter J.C."/>
            <person name="Han C."/>
            <person name="Tapia R."/>
            <person name="Land M."/>
            <person name="Hauser L."/>
            <person name="Kyrpides N."/>
            <person name="Ivanova N."/>
            <person name="Ovchinnikova G."/>
            <person name="Pagani I."/>
            <person name="Gordon S."/>
            <person name="Woyke T."/>
        </authorList>
    </citation>
    <scope>NUCLEOTIDE SEQUENCE</scope>
    <source>
        <strain evidence="3">ATCC 19860</strain>
    </source>
</reference>
<dbReference type="GeneID" id="34238139"/>
<dbReference type="RefSeq" id="WP_013596777.1">
    <property type="nucleotide sequence ID" value="NC_015138.1"/>
</dbReference>
<dbReference type="Proteomes" id="UP000002482">
    <property type="component" value="Chromosome"/>
</dbReference>
<name>F0Q8J7_PARA1</name>
<evidence type="ECO:0000313" key="4">
    <source>
        <dbReference type="Proteomes" id="UP000002482"/>
    </source>
</evidence>
<sequence>MTAAEEAAAQAELLENVIATAQRLVKAEKDPSKITPAFIADKVQLAAKMFAGDSPHAVDQAKAVTALIQRFSHRIGKSTTLKDSTNHFDWLSAARKRDWHYWRRYRDFLEAKLSDKVVEELNDATDEILGLLEDPQRADDWDRRGLVVGHVQSGKTSNYSGLICKAADAGYKIIIVLAGMHNNLRSQTQMRLEESFLGYETTVDRDPGMPIGVAEFGEDLKTNSATTRAENGDFNKSIAKHFHGISPEERPWLFVVKKQKTVLTELLNWIRTRVADSTDSVDGRKLVTKLPLLVIDDEADHASVDTGEQMFNDDGTPDEEHQPKTINSLIRQVLHAFTRKAYVGYTATPFANIFIHHKGATAKEGPDLFPRAFIINLAAPSNYVGPARMFGKMTKEGRVGALPLSRNIGDHYDPEVDLGWMPPKHKKTHVPTYNGQETIPPSLREAICVFVLACAVRELRGQGDQHSSMLIHVTRFVDVQNHVREQVEEVVRRMRQKITRGIDADALLKQLRELWEQDFLPIRDQVAELSPPEERPPAMPSWEEVLGALPDVLDDIEVRSINGTAKDALDYATPGAALKVIAVGGDKLARGLTLEGLCVSYFVRTTKMYDTLMQMGRWFGYRPGYLDLCRLYTSADLVRWFAHIADASEELREEFDFMADAKLTPEQYGLKVMSHEVLTVTSPLKMRNAQTLSLSYSGTRPQTILFHRDAEIQKRNLDATDALITSLGDNWLCDPKYARDGAQDSWPGARLWKDVDASKVLTFLGAYTTHPNASSAKAALLSEFIVKMIGIGQLSKWNVALLGGGMGDGAPHTFPGGKQSTSYSIRKTEDPDEEDRVDPKLFAIGVLIDPKDEGIDLDDGAWREALALTKAASKRDPTNPPSFPSGKGIRAARGKLGGDADRGLLLLYPLTPYFYKESDKEKVKTRDRLIVPGWDKPIMAFAIAFPASDKAISVEYEVNYLYWLQEYGPSE</sequence>
<accession>F0Q8J7</accession>
<keyword evidence="3" id="KW-0255">Endonuclease</keyword>
<evidence type="ECO:0000313" key="3">
    <source>
        <dbReference type="EMBL" id="ADX48310.1"/>
    </source>
</evidence>